<feature type="domain" description="Cyclin C-terminal" evidence="6">
    <location>
        <begin position="291"/>
        <end position="409"/>
    </location>
</feature>
<dbReference type="RefSeq" id="XP_014253650.1">
    <property type="nucleotide sequence ID" value="XM_014398164.2"/>
</dbReference>
<dbReference type="OMA" id="KANGHEQ"/>
<evidence type="ECO:0000256" key="4">
    <source>
        <dbReference type="RuleBase" id="RU000383"/>
    </source>
</evidence>
<dbReference type="PANTHER" id="PTHR10177">
    <property type="entry name" value="CYCLINS"/>
    <property type="match status" value="1"/>
</dbReference>
<dbReference type="InterPro" id="IPR039361">
    <property type="entry name" value="Cyclin"/>
</dbReference>
<dbReference type="InterPro" id="IPR046965">
    <property type="entry name" value="Cyclin_A/B-like"/>
</dbReference>
<evidence type="ECO:0000313" key="8">
    <source>
        <dbReference type="Proteomes" id="UP000494040"/>
    </source>
</evidence>
<protein>
    <recommendedName>
        <fullName evidence="9">Cyclin A</fullName>
    </recommendedName>
</protein>
<dbReference type="GeneID" id="106668947"/>
<dbReference type="Pfam" id="PF02984">
    <property type="entry name" value="Cyclin_C"/>
    <property type="match status" value="1"/>
</dbReference>
<dbReference type="Pfam" id="PF00134">
    <property type="entry name" value="Cyclin_N"/>
    <property type="match status" value="1"/>
</dbReference>
<dbReference type="InterPro" id="IPR036915">
    <property type="entry name" value="Cyclin-like_sf"/>
</dbReference>
<feature type="domain" description="Cyclin-like" evidence="5">
    <location>
        <begin position="198"/>
        <end position="282"/>
    </location>
</feature>
<dbReference type="GO" id="GO:0044772">
    <property type="term" value="P:mitotic cell cycle phase transition"/>
    <property type="evidence" value="ECO:0007669"/>
    <property type="project" value="InterPro"/>
</dbReference>
<accession>A0A8I6S5C5</accession>
<sequence>MSSLSRSMATFKIHQDEENIAPVGKSKASTANFNKQRPVLSVISANLDSEAVQNRTKKIITDQIVKDPVLKIKETVDESKLKKELSNLTVSSDDKENPTVAKKVVTRTPLKELVKIPLAVAEDKKQNKYDSPMSIDGSPKNIELIASKAKLEELYSCLIYRDDIYKYLKQLETQFRPKAYYMKRQPDVTYSMRTILVDWLVEVGEEYKLHNETLFMAVSFLDRFLSSMAVARAKLQLLGTSAMFIAAKFEEIFPPEVSEFTYITDNTYTKKQVLRMENLILKVLSFELSAPTCCTFITHIAASTKLPDKNLFLAMYICELTLLEADPYFDFYPSIIASGAIALARHCLGFIEVWPVNLARTTGYTLSQLSQVIVHLNETHNKSFTSKHVAIRDKYKAAKFESVSQIPFKKLIIRE</sequence>
<dbReference type="AlphaFoldDB" id="A0A8I6S5C5"/>
<evidence type="ECO:0000259" key="5">
    <source>
        <dbReference type="SMART" id="SM00385"/>
    </source>
</evidence>
<evidence type="ECO:0000259" key="6">
    <source>
        <dbReference type="SMART" id="SM01332"/>
    </source>
</evidence>
<evidence type="ECO:0000256" key="3">
    <source>
        <dbReference type="ARBA" id="ARBA00023306"/>
    </source>
</evidence>
<dbReference type="SUPFAM" id="SSF47954">
    <property type="entry name" value="Cyclin-like"/>
    <property type="match status" value="2"/>
</dbReference>
<dbReference type="SMART" id="SM00385">
    <property type="entry name" value="CYCLIN"/>
    <property type="match status" value="2"/>
</dbReference>
<name>A0A8I6S5C5_CIMLE</name>
<dbReference type="InterPro" id="IPR004367">
    <property type="entry name" value="Cyclin_C-dom"/>
</dbReference>
<dbReference type="EnsemblMetazoa" id="XM_014398164.2">
    <property type="protein sequence ID" value="XP_014253650.1"/>
    <property type="gene ID" value="LOC106668947"/>
</dbReference>
<feature type="domain" description="Cyclin-like" evidence="5">
    <location>
        <begin position="295"/>
        <end position="378"/>
    </location>
</feature>
<dbReference type="PROSITE" id="PS00292">
    <property type="entry name" value="CYCLINS"/>
    <property type="match status" value="1"/>
</dbReference>
<dbReference type="OrthoDB" id="5590282at2759"/>
<dbReference type="Gene3D" id="1.10.472.10">
    <property type="entry name" value="Cyclin-like"/>
    <property type="match status" value="2"/>
</dbReference>
<evidence type="ECO:0000256" key="1">
    <source>
        <dbReference type="ARBA" id="ARBA00022618"/>
    </source>
</evidence>
<dbReference type="FunFam" id="1.10.472.10:FF:000001">
    <property type="entry name" value="G2/mitotic-specific cyclin"/>
    <property type="match status" value="1"/>
</dbReference>
<dbReference type="SMART" id="SM01332">
    <property type="entry name" value="Cyclin_C"/>
    <property type="match status" value="1"/>
</dbReference>
<keyword evidence="8" id="KW-1185">Reference proteome</keyword>
<evidence type="ECO:0008006" key="9">
    <source>
        <dbReference type="Google" id="ProtNLM"/>
    </source>
</evidence>
<keyword evidence="1" id="KW-0132">Cell division</keyword>
<dbReference type="InterPro" id="IPR048258">
    <property type="entry name" value="Cyclins_cyclin-box"/>
</dbReference>
<evidence type="ECO:0000256" key="2">
    <source>
        <dbReference type="ARBA" id="ARBA00023127"/>
    </source>
</evidence>
<keyword evidence="2 4" id="KW-0195">Cyclin</keyword>
<dbReference type="CDD" id="cd20504">
    <property type="entry name" value="CYCLIN_CCNA_rpt1"/>
    <property type="match status" value="1"/>
</dbReference>
<dbReference type="KEGG" id="clec:106668947"/>
<evidence type="ECO:0000313" key="7">
    <source>
        <dbReference type="EnsemblMetazoa" id="XP_014253650.1"/>
    </source>
</evidence>
<dbReference type="InterPro" id="IPR006671">
    <property type="entry name" value="Cyclin_N"/>
</dbReference>
<dbReference type="InterPro" id="IPR013763">
    <property type="entry name" value="Cyclin-like_dom"/>
</dbReference>
<proteinExistence type="inferred from homology"/>
<comment type="similarity">
    <text evidence="4">Belongs to the cyclin family.</text>
</comment>
<dbReference type="PIRSF" id="PIRSF001771">
    <property type="entry name" value="Cyclin_A_B_D_E"/>
    <property type="match status" value="1"/>
</dbReference>
<dbReference type="Proteomes" id="UP000494040">
    <property type="component" value="Unassembled WGS sequence"/>
</dbReference>
<organism evidence="7 8">
    <name type="scientific">Cimex lectularius</name>
    <name type="common">Bed bug</name>
    <name type="synonym">Acanthia lectularia</name>
    <dbReference type="NCBI Taxonomy" id="79782"/>
    <lineage>
        <taxon>Eukaryota</taxon>
        <taxon>Metazoa</taxon>
        <taxon>Ecdysozoa</taxon>
        <taxon>Arthropoda</taxon>
        <taxon>Hexapoda</taxon>
        <taxon>Insecta</taxon>
        <taxon>Pterygota</taxon>
        <taxon>Neoptera</taxon>
        <taxon>Paraneoptera</taxon>
        <taxon>Hemiptera</taxon>
        <taxon>Heteroptera</taxon>
        <taxon>Panheteroptera</taxon>
        <taxon>Cimicomorpha</taxon>
        <taxon>Cimicidae</taxon>
        <taxon>Cimex</taxon>
    </lineage>
</organism>
<dbReference type="GO" id="GO:0051301">
    <property type="term" value="P:cell division"/>
    <property type="evidence" value="ECO:0007669"/>
    <property type="project" value="UniProtKB-KW"/>
</dbReference>
<dbReference type="GO" id="GO:0005634">
    <property type="term" value="C:nucleus"/>
    <property type="evidence" value="ECO:0007669"/>
    <property type="project" value="UniProtKB-ARBA"/>
</dbReference>
<dbReference type="GO" id="GO:0016538">
    <property type="term" value="F:cyclin-dependent protein serine/threonine kinase regulator activity"/>
    <property type="evidence" value="ECO:0007669"/>
    <property type="project" value="InterPro"/>
</dbReference>
<reference evidence="7" key="1">
    <citation type="submission" date="2022-01" db="UniProtKB">
        <authorList>
            <consortium name="EnsemblMetazoa"/>
        </authorList>
    </citation>
    <scope>IDENTIFICATION</scope>
</reference>
<keyword evidence="3" id="KW-0131">Cell cycle</keyword>